<reference evidence="2" key="1">
    <citation type="submission" date="2019-08" db="EMBL/GenBank/DDBJ databases">
        <authorList>
            <person name="Kucharzyk K."/>
            <person name="Murdoch R.W."/>
            <person name="Higgins S."/>
            <person name="Loffler F."/>
        </authorList>
    </citation>
    <scope>NUCLEOTIDE SEQUENCE</scope>
</reference>
<gene>
    <name evidence="2" type="ORF">SDC9_124367</name>
</gene>
<evidence type="ECO:0000313" key="2">
    <source>
        <dbReference type="EMBL" id="MPM77364.1"/>
    </source>
</evidence>
<dbReference type="AlphaFoldDB" id="A0A645CK98"/>
<evidence type="ECO:0000256" key="1">
    <source>
        <dbReference type="SAM" id="MobiDB-lite"/>
    </source>
</evidence>
<protein>
    <submittedName>
        <fullName evidence="2">Uncharacterized protein</fullName>
    </submittedName>
</protein>
<dbReference type="EMBL" id="VSSQ01027897">
    <property type="protein sequence ID" value="MPM77364.1"/>
    <property type="molecule type" value="Genomic_DNA"/>
</dbReference>
<sequence length="89" mass="9530">MFTLSAQLRTGNAQREDKPEYAHNPWIVPGVIRQAADHNAAKGRRGRAGKGTGGGIAAVPHGSGRVFNVQQHGAHKGDHAQQSRFNPNL</sequence>
<name>A0A645CK98_9ZZZZ</name>
<feature type="compositionally biased region" description="Polar residues" evidence="1">
    <location>
        <begin position="1"/>
        <end position="13"/>
    </location>
</feature>
<feature type="region of interest" description="Disordered" evidence="1">
    <location>
        <begin position="1"/>
        <end position="24"/>
    </location>
</feature>
<feature type="region of interest" description="Disordered" evidence="1">
    <location>
        <begin position="37"/>
        <end position="56"/>
    </location>
</feature>
<accession>A0A645CK98</accession>
<organism evidence="2">
    <name type="scientific">bioreactor metagenome</name>
    <dbReference type="NCBI Taxonomy" id="1076179"/>
    <lineage>
        <taxon>unclassified sequences</taxon>
        <taxon>metagenomes</taxon>
        <taxon>ecological metagenomes</taxon>
    </lineage>
</organism>
<proteinExistence type="predicted"/>
<feature type="region of interest" description="Disordered" evidence="1">
    <location>
        <begin position="70"/>
        <end position="89"/>
    </location>
</feature>
<comment type="caution">
    <text evidence="2">The sequence shown here is derived from an EMBL/GenBank/DDBJ whole genome shotgun (WGS) entry which is preliminary data.</text>
</comment>